<dbReference type="Proteomes" id="UP000322981">
    <property type="component" value="Unassembled WGS sequence"/>
</dbReference>
<dbReference type="PROSITE" id="PS51770">
    <property type="entry name" value="HOTDOG_ACOT"/>
    <property type="match status" value="1"/>
</dbReference>
<dbReference type="GO" id="GO:0052816">
    <property type="term" value="F:long-chain fatty acyl-CoA hydrolase activity"/>
    <property type="evidence" value="ECO:0007669"/>
    <property type="project" value="TreeGrafter"/>
</dbReference>
<feature type="region of interest" description="Disordered" evidence="4">
    <location>
        <begin position="1"/>
        <end position="21"/>
    </location>
</feature>
<evidence type="ECO:0000256" key="2">
    <source>
        <dbReference type="ARBA" id="ARBA00022801"/>
    </source>
</evidence>
<dbReference type="InterPro" id="IPR040170">
    <property type="entry name" value="Cytosol_ACT"/>
</dbReference>
<evidence type="ECO:0000256" key="3">
    <source>
        <dbReference type="PROSITE-ProRule" id="PRU01106"/>
    </source>
</evidence>
<dbReference type="InterPro" id="IPR029069">
    <property type="entry name" value="HotDog_dom_sf"/>
</dbReference>
<dbReference type="EMBL" id="VWXX01000005">
    <property type="protein sequence ID" value="KAA6186331.1"/>
    <property type="molecule type" value="Genomic_DNA"/>
</dbReference>
<dbReference type="InterPro" id="IPR006683">
    <property type="entry name" value="Thioestr_dom"/>
</dbReference>
<dbReference type="RefSeq" id="WP_150091377.1">
    <property type="nucleotide sequence ID" value="NZ_JBFUOH010000027.1"/>
</dbReference>
<feature type="domain" description="HotDog ACOT-type" evidence="5">
    <location>
        <begin position="24"/>
        <end position="137"/>
    </location>
</feature>
<dbReference type="Gene3D" id="3.10.129.10">
    <property type="entry name" value="Hotdog Thioesterase"/>
    <property type="match status" value="1"/>
</dbReference>
<comment type="similarity">
    <text evidence="1">Belongs to the acyl coenzyme A hydrolase family.</text>
</comment>
<accession>A0A5M8FRQ7</accession>
<evidence type="ECO:0000256" key="4">
    <source>
        <dbReference type="SAM" id="MobiDB-lite"/>
    </source>
</evidence>
<comment type="caution">
    <text evidence="6">The sequence shown here is derived from an EMBL/GenBank/DDBJ whole genome shotgun (WGS) entry which is preliminary data.</text>
</comment>
<evidence type="ECO:0000313" key="6">
    <source>
        <dbReference type="EMBL" id="KAA6186331.1"/>
    </source>
</evidence>
<reference evidence="6 7" key="1">
    <citation type="submission" date="2019-09" db="EMBL/GenBank/DDBJ databases">
        <title>Whole-genome sequence of the purple sulfur bacterium Thiohalocapsa marina DSM 19078.</title>
        <authorList>
            <person name="Kyndt J.A."/>
            <person name="Meyer T.E."/>
        </authorList>
    </citation>
    <scope>NUCLEOTIDE SEQUENCE [LARGE SCALE GENOMIC DNA]</scope>
    <source>
        <strain evidence="6 7">DSM 19078</strain>
    </source>
</reference>
<protein>
    <submittedName>
        <fullName evidence="6">Acyl-CoA thioesterase</fullName>
    </submittedName>
</protein>
<evidence type="ECO:0000313" key="7">
    <source>
        <dbReference type="Proteomes" id="UP000322981"/>
    </source>
</evidence>
<keyword evidence="7" id="KW-1185">Reference proteome</keyword>
<name>A0A5M8FRQ7_9GAMM</name>
<dbReference type="PANTHER" id="PTHR11049:SF5">
    <property type="entry name" value="ACYL-COA THIOESTER HYDROLASE YCIA"/>
    <property type="match status" value="1"/>
</dbReference>
<dbReference type="GO" id="GO:0009062">
    <property type="term" value="P:fatty acid catabolic process"/>
    <property type="evidence" value="ECO:0007669"/>
    <property type="project" value="TreeGrafter"/>
</dbReference>
<gene>
    <name evidence="6" type="ORF">F2Q65_05920</name>
</gene>
<dbReference type="AlphaFoldDB" id="A0A5M8FRQ7"/>
<dbReference type="Pfam" id="PF03061">
    <property type="entry name" value="4HBT"/>
    <property type="match status" value="1"/>
</dbReference>
<evidence type="ECO:0000256" key="1">
    <source>
        <dbReference type="ARBA" id="ARBA00010458"/>
    </source>
</evidence>
<dbReference type="PANTHER" id="PTHR11049">
    <property type="entry name" value="ACYL COENZYME A THIOESTER HYDROLASE"/>
    <property type="match status" value="1"/>
</dbReference>
<proteinExistence type="inferred from homology"/>
<dbReference type="CDD" id="cd03442">
    <property type="entry name" value="BFIT_BACH"/>
    <property type="match status" value="1"/>
</dbReference>
<dbReference type="SUPFAM" id="SSF54637">
    <property type="entry name" value="Thioesterase/thiol ester dehydrase-isomerase"/>
    <property type="match status" value="1"/>
</dbReference>
<dbReference type="GO" id="GO:0005829">
    <property type="term" value="C:cytosol"/>
    <property type="evidence" value="ECO:0007669"/>
    <property type="project" value="TreeGrafter"/>
</dbReference>
<sequence>MDATPGQPLDPRSDLNPAESADPGRWQLGLRVLAMPADTNPYGDIFGGWILSQADLAGATVAVAQARGRVATVAVQDFRFLSPVRVGDLVELFARAVQVGNSSITVEVSAWARREALPENGHQVAEGRLVYVAVDADGRSRSISNISRQQA</sequence>
<dbReference type="OrthoDB" id="9801856at2"/>
<organism evidence="6 7">
    <name type="scientific">Thiohalocapsa marina</name>
    <dbReference type="NCBI Taxonomy" id="424902"/>
    <lineage>
        <taxon>Bacteria</taxon>
        <taxon>Pseudomonadati</taxon>
        <taxon>Pseudomonadota</taxon>
        <taxon>Gammaproteobacteria</taxon>
        <taxon>Chromatiales</taxon>
        <taxon>Chromatiaceae</taxon>
        <taxon>Thiohalocapsa</taxon>
    </lineage>
</organism>
<dbReference type="GO" id="GO:0006637">
    <property type="term" value="P:acyl-CoA metabolic process"/>
    <property type="evidence" value="ECO:0007669"/>
    <property type="project" value="TreeGrafter"/>
</dbReference>
<evidence type="ECO:0000259" key="5">
    <source>
        <dbReference type="PROSITE" id="PS51770"/>
    </source>
</evidence>
<keyword evidence="2 3" id="KW-0378">Hydrolase</keyword>
<dbReference type="InterPro" id="IPR033120">
    <property type="entry name" value="HOTDOG_ACOT"/>
</dbReference>